<keyword evidence="1" id="KW-0732">Signal</keyword>
<protein>
    <submittedName>
        <fullName evidence="2">Uncharacterized protein</fullName>
    </submittedName>
</protein>
<organism evidence="2 3">
    <name type="scientific">Thlaspi arvense</name>
    <name type="common">Field penny-cress</name>
    <dbReference type="NCBI Taxonomy" id="13288"/>
    <lineage>
        <taxon>Eukaryota</taxon>
        <taxon>Viridiplantae</taxon>
        <taxon>Streptophyta</taxon>
        <taxon>Embryophyta</taxon>
        <taxon>Tracheophyta</taxon>
        <taxon>Spermatophyta</taxon>
        <taxon>Magnoliopsida</taxon>
        <taxon>eudicotyledons</taxon>
        <taxon>Gunneridae</taxon>
        <taxon>Pentapetalae</taxon>
        <taxon>rosids</taxon>
        <taxon>malvids</taxon>
        <taxon>Brassicales</taxon>
        <taxon>Brassicaceae</taxon>
        <taxon>Thlaspideae</taxon>
        <taxon>Thlaspi</taxon>
    </lineage>
</organism>
<name>A0AAU9S8J4_THLAR</name>
<proteinExistence type="predicted"/>
<feature type="signal peptide" evidence="1">
    <location>
        <begin position="1"/>
        <end position="22"/>
    </location>
</feature>
<comment type="caution">
    <text evidence="2">The sequence shown here is derived from an EMBL/GenBank/DDBJ whole genome shotgun (WGS) entry which is preliminary data.</text>
</comment>
<evidence type="ECO:0000313" key="3">
    <source>
        <dbReference type="Proteomes" id="UP000836841"/>
    </source>
</evidence>
<dbReference type="AlphaFoldDB" id="A0AAU9S8J4"/>
<feature type="chain" id="PRO_5043852104" evidence="1">
    <location>
        <begin position="23"/>
        <end position="81"/>
    </location>
</feature>
<dbReference type="EMBL" id="CAJVSB020000676">
    <property type="protein sequence ID" value="CAH2057487.1"/>
    <property type="molecule type" value="Genomic_DNA"/>
</dbReference>
<gene>
    <name evidence="2" type="ORF">TAV2_LOCUS12182</name>
</gene>
<keyword evidence="3" id="KW-1185">Reference proteome</keyword>
<dbReference type="Proteomes" id="UP000836841">
    <property type="component" value="Unassembled WGS sequence"/>
</dbReference>
<evidence type="ECO:0000313" key="2">
    <source>
        <dbReference type="EMBL" id="CAH2057487.1"/>
    </source>
</evidence>
<accession>A0AAU9S8J4</accession>
<sequence>MRTALLWLLFDLLCCLPRPLYTLHPHDSNLSHLLLEDASNATVAEVNVSMLRSKEGSFAEMIDRALEKEFNETEEQSQGFV</sequence>
<reference evidence="2 3" key="1">
    <citation type="submission" date="2022-03" db="EMBL/GenBank/DDBJ databases">
        <authorList>
            <person name="Nunn A."/>
            <person name="Chopra R."/>
            <person name="Nunn A."/>
            <person name="Contreras Garrido A."/>
        </authorList>
    </citation>
    <scope>NUCLEOTIDE SEQUENCE [LARGE SCALE GENOMIC DNA]</scope>
</reference>
<evidence type="ECO:0000256" key="1">
    <source>
        <dbReference type="SAM" id="SignalP"/>
    </source>
</evidence>